<keyword evidence="10 11" id="KW-0998">Cell outer membrane</keyword>
<keyword evidence="7" id="KW-0406">Ion transport</keyword>
<dbReference type="Gene3D" id="2.170.130.10">
    <property type="entry name" value="TonB-dependent receptor, plug domain"/>
    <property type="match status" value="1"/>
</dbReference>
<dbReference type="Pfam" id="PF00593">
    <property type="entry name" value="TonB_dep_Rec_b-barrel"/>
    <property type="match status" value="1"/>
</dbReference>
<evidence type="ECO:0000256" key="6">
    <source>
        <dbReference type="ARBA" id="ARBA00023004"/>
    </source>
</evidence>
<keyword evidence="3 11" id="KW-1134">Transmembrane beta strand</keyword>
<keyword evidence="6" id="KW-0408">Iron</keyword>
<dbReference type="EMBL" id="JANIBC010000015">
    <property type="protein sequence ID" value="MCQ8186265.1"/>
    <property type="molecule type" value="Genomic_DNA"/>
</dbReference>
<evidence type="ECO:0000256" key="3">
    <source>
        <dbReference type="ARBA" id="ARBA00022452"/>
    </source>
</evidence>
<dbReference type="InterPro" id="IPR000531">
    <property type="entry name" value="Beta-barrel_TonB"/>
</dbReference>
<keyword evidence="4" id="KW-0410">Iron transport</keyword>
<feature type="chain" id="PRO_5040840773" evidence="13">
    <location>
        <begin position="25"/>
        <end position="684"/>
    </location>
</feature>
<dbReference type="Proteomes" id="UP001142610">
    <property type="component" value="Unassembled WGS sequence"/>
</dbReference>
<evidence type="ECO:0000256" key="10">
    <source>
        <dbReference type="ARBA" id="ARBA00023237"/>
    </source>
</evidence>
<evidence type="ECO:0000256" key="1">
    <source>
        <dbReference type="ARBA" id="ARBA00004571"/>
    </source>
</evidence>
<dbReference type="GO" id="GO:0009279">
    <property type="term" value="C:cell outer membrane"/>
    <property type="evidence" value="ECO:0007669"/>
    <property type="project" value="UniProtKB-SubCell"/>
</dbReference>
<keyword evidence="9 11" id="KW-0472">Membrane</keyword>
<keyword evidence="16" id="KW-0675">Receptor</keyword>
<protein>
    <submittedName>
        <fullName evidence="16">TonB-dependent receptor</fullName>
    </submittedName>
</protein>
<evidence type="ECO:0000256" key="11">
    <source>
        <dbReference type="PROSITE-ProRule" id="PRU01360"/>
    </source>
</evidence>
<dbReference type="InterPro" id="IPR012910">
    <property type="entry name" value="Plug_dom"/>
</dbReference>
<comment type="similarity">
    <text evidence="11 12">Belongs to the TonB-dependent receptor family.</text>
</comment>
<feature type="domain" description="TonB-dependent receptor plug" evidence="15">
    <location>
        <begin position="47"/>
        <end position="162"/>
    </location>
</feature>
<sequence length="684" mass="73866">MPPQNRAFLLSLSLPALMSAMAHAEPGGASDRLDEIVVTGERTDRSLKETASSVAVTTAARQDALAGLDTLEQIIRQTVGVNPANEGNQGPTIRGANTSGVLTSLESFFGGSQPRTTITVDGRQLTFNEFVFSPASTWDLDQVEIFRGPQTTTQGRNAISGAILIETADPNHDVLEGRAQVVVGSLDTLRTSGVISGPIGDGQLAFRLAADYLEEESPVTPLGVEEDIGADLRAIETLNLRGKLGWKPDALEGFEALFTVTHTDTQRPQTDSVDLPFEDRERFNPGFSVFTTGSTGGILETGLTLSDKLSLRNTATVTTIDVERLAPVGTGNADIENDEFSNEFVAEFGGETMLSGLFGVYVWELESDERLDLSAFGIGTGTFTDERSSLGVFGQTTWSPTEALHLTLGGRYQRDAQNREGGFDGIIPVDFDETFDAFLPRAELALDVTPRTRIGLTAERGFNAGGFTFNFDTFATELFEEETLWNYEAFLRSDLAGGTVSIAANLFYTDFEDLQIATLVELGPEFFANVFSNVPEARSIGAEVDVSWSPSDALTLTGGVGLVDTEFTSDSVAGAELDGNEFQRAPGVTAIASAVWRPLPRWTLSAFGRYTDGFFSDDSNLPENEVDSFFVADAQVSYELGRARLFVDATNIFDETFETFVFDRGSTASLGEPRRVTGGIDVRF</sequence>
<dbReference type="Gene3D" id="2.40.170.20">
    <property type="entry name" value="TonB-dependent receptor, beta-barrel domain"/>
    <property type="match status" value="1"/>
</dbReference>
<keyword evidence="5 11" id="KW-0812">Transmembrane</keyword>
<dbReference type="InterPro" id="IPR039426">
    <property type="entry name" value="TonB-dep_rcpt-like"/>
</dbReference>
<accession>A0A9X2LAR8</accession>
<dbReference type="RefSeq" id="WP_256620169.1">
    <property type="nucleotide sequence ID" value="NZ_JANIBC010000015.1"/>
</dbReference>
<dbReference type="SUPFAM" id="SSF56935">
    <property type="entry name" value="Porins"/>
    <property type="match status" value="1"/>
</dbReference>
<evidence type="ECO:0000256" key="12">
    <source>
        <dbReference type="RuleBase" id="RU003357"/>
    </source>
</evidence>
<evidence type="ECO:0000256" key="8">
    <source>
        <dbReference type="ARBA" id="ARBA00023077"/>
    </source>
</evidence>
<evidence type="ECO:0000259" key="14">
    <source>
        <dbReference type="Pfam" id="PF00593"/>
    </source>
</evidence>
<name>A0A9X2LAR8_9PROT</name>
<evidence type="ECO:0000256" key="13">
    <source>
        <dbReference type="SAM" id="SignalP"/>
    </source>
</evidence>
<reference evidence="16" key="1">
    <citation type="submission" date="2022-07" db="EMBL/GenBank/DDBJ databases">
        <title>Parvularcula maris sp. nov., an algicidal bacterium isolated from seawater.</title>
        <authorList>
            <person name="Li F."/>
        </authorList>
    </citation>
    <scope>NUCLEOTIDE SEQUENCE</scope>
    <source>
        <strain evidence="16">BGMRC 0090</strain>
    </source>
</reference>
<evidence type="ECO:0000256" key="9">
    <source>
        <dbReference type="ARBA" id="ARBA00023136"/>
    </source>
</evidence>
<comment type="caution">
    <text evidence="16">The sequence shown here is derived from an EMBL/GenBank/DDBJ whole genome shotgun (WGS) entry which is preliminary data.</text>
</comment>
<dbReference type="PANTHER" id="PTHR32552:SF81">
    <property type="entry name" value="TONB-DEPENDENT OUTER MEMBRANE RECEPTOR"/>
    <property type="match status" value="1"/>
</dbReference>
<feature type="domain" description="TonB-dependent receptor-like beta-barrel" evidence="14">
    <location>
        <begin position="282"/>
        <end position="652"/>
    </location>
</feature>
<evidence type="ECO:0000313" key="16">
    <source>
        <dbReference type="EMBL" id="MCQ8186265.1"/>
    </source>
</evidence>
<dbReference type="InterPro" id="IPR037066">
    <property type="entry name" value="Plug_dom_sf"/>
</dbReference>
<evidence type="ECO:0000256" key="4">
    <source>
        <dbReference type="ARBA" id="ARBA00022496"/>
    </source>
</evidence>
<comment type="subcellular location">
    <subcellularLocation>
        <location evidence="1 11">Cell outer membrane</location>
        <topology evidence="1 11">Multi-pass membrane protein</topology>
    </subcellularLocation>
</comment>
<dbReference type="InterPro" id="IPR036942">
    <property type="entry name" value="Beta-barrel_TonB_sf"/>
</dbReference>
<evidence type="ECO:0000313" key="17">
    <source>
        <dbReference type="Proteomes" id="UP001142610"/>
    </source>
</evidence>
<keyword evidence="13" id="KW-0732">Signal</keyword>
<organism evidence="16 17">
    <name type="scientific">Parvularcula maris</name>
    <dbReference type="NCBI Taxonomy" id="2965077"/>
    <lineage>
        <taxon>Bacteria</taxon>
        <taxon>Pseudomonadati</taxon>
        <taxon>Pseudomonadota</taxon>
        <taxon>Alphaproteobacteria</taxon>
        <taxon>Parvularculales</taxon>
        <taxon>Parvularculaceae</taxon>
        <taxon>Parvularcula</taxon>
    </lineage>
</organism>
<keyword evidence="8 12" id="KW-0798">TonB box</keyword>
<feature type="signal peptide" evidence="13">
    <location>
        <begin position="1"/>
        <end position="24"/>
    </location>
</feature>
<dbReference type="PROSITE" id="PS52016">
    <property type="entry name" value="TONB_DEPENDENT_REC_3"/>
    <property type="match status" value="1"/>
</dbReference>
<proteinExistence type="inferred from homology"/>
<dbReference type="PANTHER" id="PTHR32552">
    <property type="entry name" value="FERRICHROME IRON RECEPTOR-RELATED"/>
    <property type="match status" value="1"/>
</dbReference>
<dbReference type="GO" id="GO:0006826">
    <property type="term" value="P:iron ion transport"/>
    <property type="evidence" value="ECO:0007669"/>
    <property type="project" value="UniProtKB-KW"/>
</dbReference>
<gene>
    <name evidence="16" type="ORF">NOG11_12825</name>
</gene>
<evidence type="ECO:0000256" key="5">
    <source>
        <dbReference type="ARBA" id="ARBA00022692"/>
    </source>
</evidence>
<dbReference type="AlphaFoldDB" id="A0A9X2LAR8"/>
<evidence type="ECO:0000256" key="7">
    <source>
        <dbReference type="ARBA" id="ARBA00023065"/>
    </source>
</evidence>
<dbReference type="Pfam" id="PF07715">
    <property type="entry name" value="Plug"/>
    <property type="match status" value="1"/>
</dbReference>
<keyword evidence="2 11" id="KW-0813">Transport</keyword>
<evidence type="ECO:0000259" key="15">
    <source>
        <dbReference type="Pfam" id="PF07715"/>
    </source>
</evidence>
<evidence type="ECO:0000256" key="2">
    <source>
        <dbReference type="ARBA" id="ARBA00022448"/>
    </source>
</evidence>
<keyword evidence="17" id="KW-1185">Reference proteome</keyword>